<feature type="chain" id="PRO_5025442040" description="S-protein homolog" evidence="1">
    <location>
        <begin position="27"/>
        <end position="108"/>
    </location>
</feature>
<keyword evidence="1" id="KW-0732">Signal</keyword>
<name>A0A6A4PWY7_LUPAL</name>
<comment type="caution">
    <text evidence="2">The sequence shown here is derived from an EMBL/GenBank/DDBJ whole genome shotgun (WGS) entry which is preliminary data.</text>
</comment>
<dbReference type="AlphaFoldDB" id="A0A6A4PWY7"/>
<sequence>METLMFRKMVLLVLIMVIMMGNIANSKLHNVGGSRISWNPNVNFIQWSIHQHFHVADWLCKFFSFIESRCSCYVVMEDNGYIAHWYDINFGKGCLNLHLIHRKLLELL</sequence>
<gene>
    <name evidence="2" type="ORF">Lalb_Chr10g0105961</name>
</gene>
<evidence type="ECO:0008006" key="4">
    <source>
        <dbReference type="Google" id="ProtNLM"/>
    </source>
</evidence>
<evidence type="ECO:0000313" key="3">
    <source>
        <dbReference type="Proteomes" id="UP000447434"/>
    </source>
</evidence>
<protein>
    <recommendedName>
        <fullName evidence="4">S-protein homolog</fullName>
    </recommendedName>
</protein>
<reference evidence="3" key="1">
    <citation type="journal article" date="2020" name="Nat. Commun.">
        <title>Genome sequence of the cluster root forming white lupin.</title>
        <authorList>
            <person name="Hufnagel B."/>
            <person name="Marques A."/>
            <person name="Soriano A."/>
            <person name="Marques L."/>
            <person name="Divol F."/>
            <person name="Doumas P."/>
            <person name="Sallet E."/>
            <person name="Mancinotti D."/>
            <person name="Carrere S."/>
            <person name="Marande W."/>
            <person name="Arribat S."/>
            <person name="Keller J."/>
            <person name="Huneau C."/>
            <person name="Blein T."/>
            <person name="Aime D."/>
            <person name="Laguerre M."/>
            <person name="Taylor J."/>
            <person name="Schubert V."/>
            <person name="Nelson M."/>
            <person name="Geu-Flores F."/>
            <person name="Crespi M."/>
            <person name="Gallardo-Guerrero K."/>
            <person name="Delaux P.-M."/>
            <person name="Salse J."/>
            <person name="Berges H."/>
            <person name="Guyot R."/>
            <person name="Gouzy J."/>
            <person name="Peret B."/>
        </authorList>
    </citation>
    <scope>NUCLEOTIDE SEQUENCE [LARGE SCALE GENOMIC DNA]</scope>
    <source>
        <strain evidence="3">cv. Amiga</strain>
    </source>
</reference>
<proteinExistence type="predicted"/>
<evidence type="ECO:0000256" key="1">
    <source>
        <dbReference type="SAM" id="SignalP"/>
    </source>
</evidence>
<organism evidence="2 3">
    <name type="scientific">Lupinus albus</name>
    <name type="common">White lupine</name>
    <name type="synonym">Lupinus termis</name>
    <dbReference type="NCBI Taxonomy" id="3870"/>
    <lineage>
        <taxon>Eukaryota</taxon>
        <taxon>Viridiplantae</taxon>
        <taxon>Streptophyta</taxon>
        <taxon>Embryophyta</taxon>
        <taxon>Tracheophyta</taxon>
        <taxon>Spermatophyta</taxon>
        <taxon>Magnoliopsida</taxon>
        <taxon>eudicotyledons</taxon>
        <taxon>Gunneridae</taxon>
        <taxon>Pentapetalae</taxon>
        <taxon>rosids</taxon>
        <taxon>fabids</taxon>
        <taxon>Fabales</taxon>
        <taxon>Fabaceae</taxon>
        <taxon>Papilionoideae</taxon>
        <taxon>50 kb inversion clade</taxon>
        <taxon>genistoids sensu lato</taxon>
        <taxon>core genistoids</taxon>
        <taxon>Genisteae</taxon>
        <taxon>Lupinus</taxon>
    </lineage>
</organism>
<accession>A0A6A4PWY7</accession>
<evidence type="ECO:0000313" key="2">
    <source>
        <dbReference type="EMBL" id="KAE9606255.1"/>
    </source>
</evidence>
<keyword evidence="3" id="KW-1185">Reference proteome</keyword>
<dbReference type="Proteomes" id="UP000447434">
    <property type="component" value="Chromosome 10"/>
</dbReference>
<feature type="signal peptide" evidence="1">
    <location>
        <begin position="1"/>
        <end position="26"/>
    </location>
</feature>
<dbReference type="EMBL" id="WOCE01000010">
    <property type="protein sequence ID" value="KAE9606255.1"/>
    <property type="molecule type" value="Genomic_DNA"/>
</dbReference>